<gene>
    <name evidence="6" type="ORF">KV113_09835</name>
</gene>
<keyword evidence="2" id="KW-0479">Metal-binding</keyword>
<organism evidence="6 7">
    <name type="scientific">[Mycobacterium] nativiensis</name>
    <dbReference type="NCBI Taxonomy" id="2855503"/>
    <lineage>
        <taxon>Bacteria</taxon>
        <taxon>Bacillati</taxon>
        <taxon>Actinomycetota</taxon>
        <taxon>Actinomycetes</taxon>
        <taxon>Mycobacteriales</taxon>
        <taxon>Mycobacteriaceae</taxon>
        <taxon>Mycolicibacter</taxon>
    </lineage>
</organism>
<evidence type="ECO:0000256" key="3">
    <source>
        <dbReference type="ARBA" id="ARBA00023004"/>
    </source>
</evidence>
<comment type="similarity">
    <text evidence="1">Belongs to the prokaryotic molybdopterin-containing oxidoreductase family.</text>
</comment>
<reference evidence="6 7" key="1">
    <citation type="submission" date="2023-12" db="EMBL/GenBank/DDBJ databases">
        <title>Description of new species of Mycobacterium terrae complex isolated from sewage at the Sao Paulo Zoological Park Foundation in Brazil.</title>
        <authorList>
            <person name="Romagnoli C.L."/>
            <person name="Conceicao E.C."/>
            <person name="Machado E."/>
            <person name="Barreto L.B.P.F."/>
            <person name="Sharma A."/>
            <person name="Silva N.M."/>
            <person name="Marques L.E."/>
            <person name="Juliana M.A."/>
            <person name="Lourenco M.C.S."/>
            <person name="Digiampietri L.A."/>
            <person name="Suffys P.N."/>
            <person name="Viana-Niero C."/>
        </authorList>
    </citation>
    <scope>NUCLEOTIDE SEQUENCE [LARGE SCALE GENOMIC DNA]</scope>
    <source>
        <strain evidence="6 7">MYC340</strain>
    </source>
</reference>
<dbReference type="Pfam" id="PF00384">
    <property type="entry name" value="Molybdopterin"/>
    <property type="match status" value="1"/>
</dbReference>
<evidence type="ECO:0000256" key="4">
    <source>
        <dbReference type="ARBA" id="ARBA00023014"/>
    </source>
</evidence>
<dbReference type="PANTHER" id="PTHR43742">
    <property type="entry name" value="TRIMETHYLAMINE-N-OXIDE REDUCTASE"/>
    <property type="match status" value="1"/>
</dbReference>
<dbReference type="Pfam" id="PF04879">
    <property type="entry name" value="Molybdop_Fe4S4"/>
    <property type="match status" value="1"/>
</dbReference>
<sequence>MNAECVTQEKKTFCGICEASCGLIATVDGDTVTALRPDPDHPSSRGFACIKGLSFHAVVTDPDRVVEPMRRLPSGEFAPATWEEAFDDIGERLRAVQRSHGTESIGVAWGNPAAWNYTGTLAITGLASALKTKHHYSSASVDVNNYWVAADMMFGATTVNLLPDFAHTAFALIIGANPVVSHGSLVTTGRIRDVLRDIPKRGGRVVVVDPRRTETARLFEHVGITPGADAWLLGAMLRVLFDEDLIDVAELNRTCTGLDELRDLASRFDVGNAAAQTGIDSTVIVDLARSLAAAPSATVYGRCGASLGRHSTLTKFLLDTLAVVTGNIDRRGGMVFPYPMIDIAEMSVKSGQTSRGTWTTRVHGVPEVNGTAPIACLSKEITTAGRGQLRALITMSNNIVTSAPDSVGTAAALDELDFMVALDPYITETSKHADWVLPPALWLEREGFPVFTQGQATEPNAQWVAPVVPPRGQAREDWRIIDEIARRIGLVPSAAPGAQLLGRLGVRFTPMAAMDLLLRIGPHGDLFGLRRKGLSRKKLMATQGAVKLAECCPVGVLVDKLHTPDKRIRLGQPELIAEADLLTKDSDRREFPLRLFTIRELRSHNTWLHNVPRLMSGDRRCRAFVHPDIAAAKGVGAGDDIRITSPWGQIVVPVELDDAIAANAVGMTHGWGHSGGWTLATAAGGASYNALTPSGGDHIDRPSGNAFLNGIPVSIDVGH</sequence>
<dbReference type="Gene3D" id="2.20.25.90">
    <property type="entry name" value="ADC-like domains"/>
    <property type="match status" value="1"/>
</dbReference>
<dbReference type="InterPro" id="IPR050612">
    <property type="entry name" value="Prok_Mopterin_Oxidored"/>
</dbReference>
<dbReference type="InterPro" id="IPR006656">
    <property type="entry name" value="Mopterin_OxRdtase"/>
</dbReference>
<keyword evidence="7" id="KW-1185">Reference proteome</keyword>
<keyword evidence="4" id="KW-0411">Iron-sulfur</keyword>
<dbReference type="Pfam" id="PF01568">
    <property type="entry name" value="Molydop_binding"/>
    <property type="match status" value="1"/>
</dbReference>
<dbReference type="Gene3D" id="3.40.50.740">
    <property type="match status" value="1"/>
</dbReference>
<keyword evidence="3" id="KW-0408">Iron</keyword>
<dbReference type="SUPFAM" id="SSF50692">
    <property type="entry name" value="ADC-like"/>
    <property type="match status" value="1"/>
</dbReference>
<feature type="domain" description="4Fe-4S Mo/W bis-MGD-type" evidence="5">
    <location>
        <begin position="7"/>
        <end position="63"/>
    </location>
</feature>
<dbReference type="RefSeq" id="WP_329780013.1">
    <property type="nucleotide sequence ID" value="NZ_JAYJJU010000007.1"/>
</dbReference>
<evidence type="ECO:0000313" key="7">
    <source>
        <dbReference type="Proteomes" id="UP001298593"/>
    </source>
</evidence>
<dbReference type="SUPFAM" id="SSF53706">
    <property type="entry name" value="Formate dehydrogenase/DMSO reductase, domains 1-3"/>
    <property type="match status" value="1"/>
</dbReference>
<dbReference type="InterPro" id="IPR006657">
    <property type="entry name" value="MoPterin_dinucl-bd_dom"/>
</dbReference>
<protein>
    <submittedName>
        <fullName evidence="6">Molybdopterin-dependent oxidoreductase</fullName>
    </submittedName>
</protein>
<name>A0ABU5XVA8_9MYCO</name>
<dbReference type="InterPro" id="IPR009010">
    <property type="entry name" value="Asp_de-COase-like_dom_sf"/>
</dbReference>
<dbReference type="Gene3D" id="3.40.228.10">
    <property type="entry name" value="Dimethylsulfoxide Reductase, domain 2"/>
    <property type="match status" value="1"/>
</dbReference>
<proteinExistence type="inferred from homology"/>
<dbReference type="PANTHER" id="PTHR43742:SF2">
    <property type="entry name" value="ASSIMILATORY NITRATE REDUCTASE CATALYTIC SUBUNIT"/>
    <property type="match status" value="1"/>
</dbReference>
<evidence type="ECO:0000256" key="1">
    <source>
        <dbReference type="ARBA" id="ARBA00010312"/>
    </source>
</evidence>
<dbReference type="PROSITE" id="PS51669">
    <property type="entry name" value="4FE4S_MOW_BIS_MGD"/>
    <property type="match status" value="1"/>
</dbReference>
<dbReference type="Proteomes" id="UP001298593">
    <property type="component" value="Unassembled WGS sequence"/>
</dbReference>
<dbReference type="InterPro" id="IPR006963">
    <property type="entry name" value="Mopterin_OxRdtase_4Fe-4S_dom"/>
</dbReference>
<dbReference type="EMBL" id="JAYJJU010000007">
    <property type="protein sequence ID" value="MEB3031858.1"/>
    <property type="molecule type" value="Genomic_DNA"/>
</dbReference>
<comment type="caution">
    <text evidence="6">The sequence shown here is derived from an EMBL/GenBank/DDBJ whole genome shotgun (WGS) entry which is preliminary data.</text>
</comment>
<dbReference type="Gene3D" id="2.40.40.20">
    <property type="match status" value="1"/>
</dbReference>
<accession>A0ABU5XVA8</accession>
<dbReference type="SMART" id="SM00926">
    <property type="entry name" value="Molybdop_Fe4S4"/>
    <property type="match status" value="1"/>
</dbReference>
<evidence type="ECO:0000259" key="5">
    <source>
        <dbReference type="PROSITE" id="PS51669"/>
    </source>
</evidence>
<evidence type="ECO:0000256" key="2">
    <source>
        <dbReference type="ARBA" id="ARBA00022723"/>
    </source>
</evidence>
<evidence type="ECO:0000313" key="6">
    <source>
        <dbReference type="EMBL" id="MEB3031858.1"/>
    </source>
</evidence>